<evidence type="ECO:0000256" key="1">
    <source>
        <dbReference type="SAM" id="Phobius"/>
    </source>
</evidence>
<comment type="caution">
    <text evidence="2">The sequence shown here is derived from an EMBL/GenBank/DDBJ whole genome shotgun (WGS) entry which is preliminary data.</text>
</comment>
<dbReference type="InterPro" id="IPR013726">
    <property type="entry name" value="Mitofissin"/>
</dbReference>
<feature type="transmembrane region" description="Helical" evidence="1">
    <location>
        <begin position="15"/>
        <end position="32"/>
    </location>
</feature>
<keyword evidence="1" id="KW-1133">Transmembrane helix</keyword>
<sequence length="85" mass="9587">MDEHTYSYPSQLGRLTHYAFDAVLLSAFLAGVKRSTGLTPSVREDKITDNETAKSWIVRYLAIGEIVMDQSVAVMSSSGWFERKR</sequence>
<dbReference type="PANTHER" id="PTHR28075:SF1">
    <property type="entry name" value="DUF1748-DOMAIN-CONTAINING PROTEIN"/>
    <property type="match status" value="1"/>
</dbReference>
<evidence type="ECO:0000313" key="3">
    <source>
        <dbReference type="Proteomes" id="UP000308953"/>
    </source>
</evidence>
<dbReference type="Pfam" id="PF08520">
    <property type="entry name" value="Mitofissin"/>
    <property type="match status" value="1"/>
</dbReference>
<keyword evidence="1" id="KW-0812">Transmembrane</keyword>
<evidence type="ECO:0008006" key="4">
    <source>
        <dbReference type="Google" id="ProtNLM"/>
    </source>
</evidence>
<dbReference type="GO" id="GO:0005737">
    <property type="term" value="C:cytoplasm"/>
    <property type="evidence" value="ECO:0007669"/>
    <property type="project" value="TreeGrafter"/>
</dbReference>
<dbReference type="Proteomes" id="UP000308953">
    <property type="component" value="Unassembled WGS sequence"/>
</dbReference>
<dbReference type="PANTHER" id="PTHR28075">
    <property type="entry name" value="CHROMOSOME 16, WHOLE GENOME SHOTGUN SEQUENCE"/>
    <property type="match status" value="1"/>
</dbReference>
<gene>
    <name evidence="2" type="ORF">D6D10_05969</name>
</gene>
<dbReference type="EMBL" id="QZAV01000134">
    <property type="protein sequence ID" value="THX37331.1"/>
    <property type="molecule type" value="Genomic_DNA"/>
</dbReference>
<name>A0A4S9ERD6_AURPU</name>
<organism evidence="2 3">
    <name type="scientific">Aureobasidium pullulans</name>
    <name type="common">Black yeast</name>
    <name type="synonym">Pullularia pullulans</name>
    <dbReference type="NCBI Taxonomy" id="5580"/>
    <lineage>
        <taxon>Eukaryota</taxon>
        <taxon>Fungi</taxon>
        <taxon>Dikarya</taxon>
        <taxon>Ascomycota</taxon>
        <taxon>Pezizomycotina</taxon>
        <taxon>Dothideomycetes</taxon>
        <taxon>Dothideomycetidae</taxon>
        <taxon>Dothideales</taxon>
        <taxon>Saccotheciaceae</taxon>
        <taxon>Aureobasidium</taxon>
    </lineage>
</organism>
<evidence type="ECO:0000313" key="2">
    <source>
        <dbReference type="EMBL" id="THX37331.1"/>
    </source>
</evidence>
<protein>
    <recommendedName>
        <fullName evidence="4">DUF1748-domain-containing protein</fullName>
    </recommendedName>
</protein>
<proteinExistence type="predicted"/>
<accession>A0A4S9ERD6</accession>
<dbReference type="AlphaFoldDB" id="A0A4S9ERD6"/>
<reference evidence="2 3" key="1">
    <citation type="submission" date="2018-10" db="EMBL/GenBank/DDBJ databases">
        <title>Fifty Aureobasidium pullulans genomes reveal a recombining polyextremotolerant generalist.</title>
        <authorList>
            <person name="Gostincar C."/>
            <person name="Turk M."/>
            <person name="Zajc J."/>
            <person name="Gunde-Cimerman N."/>
        </authorList>
    </citation>
    <scope>NUCLEOTIDE SEQUENCE [LARGE SCALE GENOMIC DNA]</scope>
    <source>
        <strain evidence="2 3">EXF-9785</strain>
    </source>
</reference>
<keyword evidence="1" id="KW-0472">Membrane</keyword>